<sequence>MIQPRFYNSLTHRLETLNPIEPGRVTMYNCGPTVYDYAHIGNFRSFLFADVLRRSLEFLGYNVTQVMNITDVGHMTDDRQADGGGQDKMALAAQRLKDAKQTKKAGVADVDDPNDPYQVARYFENAFIDDARRLRLRIADEPDRQRPRATDHVADSMIPMIQRLIDNDHAYVADDGAVYYAVESFPAYGQLSGNSLDRLRGGAGGRVAEADQKNKRHPADFLLWKPDETHLMKWDSPWGTGYPGWHIECSAMARATLESDTIDIHTGGEDNIFPHHECEIAQSCGASGNERFANLWLHARYLMVDGEKMSKSRGNFYTLRDLVEKNIDPAVIRLELMRGHYRKNADFRLKGLEESASAVRRLREAARKTNLTPDTTPAPADHPGLKPFVDALADDLNVAGALAAAFEFIAPASLDANDPAEAAAILAAMDSVLAVMQPDQAPDANDEAAELCAAIDAARAAKDFAAADAARDKLQSMGYLVSTTQDGTTAEKKLA</sequence>
<evidence type="ECO:0000256" key="4">
    <source>
        <dbReference type="ARBA" id="ARBA00022723"/>
    </source>
</evidence>
<comment type="subcellular location">
    <subcellularLocation>
        <location evidence="10">Cytoplasm</location>
    </subcellularLocation>
</comment>
<dbReference type="Gene3D" id="3.40.50.620">
    <property type="entry name" value="HUPs"/>
    <property type="match status" value="1"/>
</dbReference>
<dbReference type="GO" id="GO:0005829">
    <property type="term" value="C:cytosol"/>
    <property type="evidence" value="ECO:0007669"/>
    <property type="project" value="TreeGrafter"/>
</dbReference>
<dbReference type="Proteomes" id="UP000320386">
    <property type="component" value="Chromosome"/>
</dbReference>
<dbReference type="GO" id="GO:0008270">
    <property type="term" value="F:zinc ion binding"/>
    <property type="evidence" value="ECO:0007669"/>
    <property type="project" value="UniProtKB-UniRule"/>
</dbReference>
<dbReference type="PANTHER" id="PTHR10890:SF3">
    <property type="entry name" value="CYSTEINE--TRNA LIGASE, CYTOPLASMIC"/>
    <property type="match status" value="1"/>
</dbReference>
<dbReference type="InterPro" id="IPR009080">
    <property type="entry name" value="tRNAsynth_Ia_anticodon-bd"/>
</dbReference>
<evidence type="ECO:0000256" key="10">
    <source>
        <dbReference type="HAMAP-Rule" id="MF_00041"/>
    </source>
</evidence>
<keyword evidence="7 10" id="KW-0067">ATP-binding</keyword>
<keyword evidence="5 10" id="KW-0547">Nucleotide-binding</keyword>
<gene>
    <name evidence="10 12" type="primary">cysS</name>
    <name evidence="12" type="ORF">Pan265_21600</name>
</gene>
<keyword evidence="3 10" id="KW-0436">Ligase</keyword>
<evidence type="ECO:0000256" key="8">
    <source>
        <dbReference type="ARBA" id="ARBA00022917"/>
    </source>
</evidence>
<evidence type="ECO:0000313" key="12">
    <source>
        <dbReference type="EMBL" id="QDU72296.1"/>
    </source>
</evidence>
<dbReference type="InterPro" id="IPR032678">
    <property type="entry name" value="tRNA-synt_1_cat_dom"/>
</dbReference>
<evidence type="ECO:0000313" key="13">
    <source>
        <dbReference type="Proteomes" id="UP000320386"/>
    </source>
</evidence>
<evidence type="ECO:0000259" key="11">
    <source>
        <dbReference type="Pfam" id="PF01406"/>
    </source>
</evidence>
<dbReference type="Gene3D" id="1.20.120.1910">
    <property type="entry name" value="Cysteine-tRNA ligase, C-terminal anti-codon recognition domain"/>
    <property type="match status" value="1"/>
</dbReference>
<keyword evidence="4 10" id="KW-0479">Metal-binding</keyword>
<feature type="short sequence motif" description="'KMSKS' region" evidence="10">
    <location>
        <begin position="308"/>
        <end position="312"/>
    </location>
</feature>
<comment type="similarity">
    <text evidence="1 10">Belongs to the class-I aminoacyl-tRNA synthetase family.</text>
</comment>
<organism evidence="12 13">
    <name type="scientific">Mucisphaera calidilacus</name>
    <dbReference type="NCBI Taxonomy" id="2527982"/>
    <lineage>
        <taxon>Bacteria</taxon>
        <taxon>Pseudomonadati</taxon>
        <taxon>Planctomycetota</taxon>
        <taxon>Phycisphaerae</taxon>
        <taxon>Phycisphaerales</taxon>
        <taxon>Phycisphaeraceae</taxon>
        <taxon>Mucisphaera</taxon>
    </lineage>
</organism>
<dbReference type="EMBL" id="CP036280">
    <property type="protein sequence ID" value="QDU72296.1"/>
    <property type="molecule type" value="Genomic_DNA"/>
</dbReference>
<keyword evidence="6 10" id="KW-0862">Zinc</keyword>
<dbReference type="KEGG" id="mcad:Pan265_21600"/>
<protein>
    <recommendedName>
        <fullName evidence="10">Cysteine--tRNA ligase</fullName>
        <ecNumber evidence="10">6.1.1.16</ecNumber>
    </recommendedName>
    <alternativeName>
        <fullName evidence="10">Cysteinyl-tRNA synthetase</fullName>
        <shortName evidence="10">CysRS</shortName>
    </alternativeName>
</protein>
<feature type="binding site" evidence="10">
    <location>
        <position position="275"/>
    </location>
    <ligand>
        <name>Zn(2+)</name>
        <dbReference type="ChEBI" id="CHEBI:29105"/>
    </ligand>
</feature>
<reference evidence="12 13" key="1">
    <citation type="submission" date="2019-02" db="EMBL/GenBank/DDBJ databases">
        <title>Deep-cultivation of Planctomycetes and their phenomic and genomic characterization uncovers novel biology.</title>
        <authorList>
            <person name="Wiegand S."/>
            <person name="Jogler M."/>
            <person name="Boedeker C."/>
            <person name="Pinto D."/>
            <person name="Vollmers J."/>
            <person name="Rivas-Marin E."/>
            <person name="Kohn T."/>
            <person name="Peeters S.H."/>
            <person name="Heuer A."/>
            <person name="Rast P."/>
            <person name="Oberbeckmann S."/>
            <person name="Bunk B."/>
            <person name="Jeske O."/>
            <person name="Meyerdierks A."/>
            <person name="Storesund J.E."/>
            <person name="Kallscheuer N."/>
            <person name="Luecker S."/>
            <person name="Lage O.M."/>
            <person name="Pohl T."/>
            <person name="Merkel B.J."/>
            <person name="Hornburger P."/>
            <person name="Mueller R.-W."/>
            <person name="Bruemmer F."/>
            <person name="Labrenz M."/>
            <person name="Spormann A.M."/>
            <person name="Op den Camp H."/>
            <person name="Overmann J."/>
            <person name="Amann R."/>
            <person name="Jetten M.S.M."/>
            <person name="Mascher T."/>
            <person name="Medema M.H."/>
            <person name="Devos D.P."/>
            <person name="Kaster A.-K."/>
            <person name="Ovreas L."/>
            <person name="Rohde M."/>
            <person name="Galperin M.Y."/>
            <person name="Jogler C."/>
        </authorList>
    </citation>
    <scope>NUCLEOTIDE SEQUENCE [LARGE SCALE GENOMIC DNA]</scope>
    <source>
        <strain evidence="12 13">Pan265</strain>
    </source>
</reference>
<dbReference type="RefSeq" id="WP_145446471.1">
    <property type="nucleotide sequence ID" value="NZ_CP036280.1"/>
</dbReference>
<dbReference type="InterPro" id="IPR014729">
    <property type="entry name" value="Rossmann-like_a/b/a_fold"/>
</dbReference>
<dbReference type="NCBIfam" id="TIGR00435">
    <property type="entry name" value="cysS"/>
    <property type="match status" value="1"/>
</dbReference>
<evidence type="ECO:0000256" key="1">
    <source>
        <dbReference type="ARBA" id="ARBA00005594"/>
    </source>
</evidence>
<feature type="short sequence motif" description="'HIGH' region" evidence="10">
    <location>
        <begin position="32"/>
        <end position="42"/>
    </location>
</feature>
<dbReference type="Pfam" id="PF01406">
    <property type="entry name" value="tRNA-synt_1e"/>
    <property type="match status" value="1"/>
</dbReference>
<dbReference type="PANTHER" id="PTHR10890">
    <property type="entry name" value="CYSTEINYL-TRNA SYNTHETASE"/>
    <property type="match status" value="1"/>
</dbReference>
<keyword evidence="8 10" id="KW-0648">Protein biosynthesis</keyword>
<keyword evidence="13" id="KW-1185">Reference proteome</keyword>
<feature type="binding site" evidence="10">
    <location>
        <position position="30"/>
    </location>
    <ligand>
        <name>Zn(2+)</name>
        <dbReference type="ChEBI" id="CHEBI:29105"/>
    </ligand>
</feature>
<evidence type="ECO:0000256" key="6">
    <source>
        <dbReference type="ARBA" id="ARBA00022833"/>
    </source>
</evidence>
<dbReference type="InterPro" id="IPR015803">
    <property type="entry name" value="Cys-tRNA-ligase"/>
</dbReference>
<feature type="binding site" evidence="10">
    <location>
        <position position="249"/>
    </location>
    <ligand>
        <name>Zn(2+)</name>
        <dbReference type="ChEBI" id="CHEBI:29105"/>
    </ligand>
</feature>
<dbReference type="InterPro" id="IPR024909">
    <property type="entry name" value="Cys-tRNA/MSH_ligase"/>
</dbReference>
<dbReference type="HAMAP" id="MF_00041">
    <property type="entry name" value="Cys_tRNA_synth"/>
    <property type="match status" value="1"/>
</dbReference>
<dbReference type="GO" id="GO:0004817">
    <property type="term" value="F:cysteine-tRNA ligase activity"/>
    <property type="evidence" value="ECO:0007669"/>
    <property type="project" value="UniProtKB-UniRule"/>
</dbReference>
<comment type="subunit">
    <text evidence="2 10">Monomer.</text>
</comment>
<comment type="cofactor">
    <cofactor evidence="10">
        <name>Zn(2+)</name>
        <dbReference type="ChEBI" id="CHEBI:29105"/>
    </cofactor>
    <text evidence="10">Binds 1 zinc ion per subunit.</text>
</comment>
<evidence type="ECO:0000256" key="7">
    <source>
        <dbReference type="ARBA" id="ARBA00022840"/>
    </source>
</evidence>
<evidence type="ECO:0000256" key="9">
    <source>
        <dbReference type="ARBA" id="ARBA00023146"/>
    </source>
</evidence>
<dbReference type="OrthoDB" id="9815130at2"/>
<proteinExistence type="inferred from homology"/>
<feature type="binding site" evidence="10">
    <location>
        <position position="279"/>
    </location>
    <ligand>
        <name>Zn(2+)</name>
        <dbReference type="ChEBI" id="CHEBI:29105"/>
    </ligand>
</feature>
<evidence type="ECO:0000256" key="5">
    <source>
        <dbReference type="ARBA" id="ARBA00022741"/>
    </source>
</evidence>
<dbReference type="SUPFAM" id="SSF47323">
    <property type="entry name" value="Anticodon-binding domain of a subclass of class I aminoacyl-tRNA synthetases"/>
    <property type="match status" value="1"/>
</dbReference>
<accession>A0A518BZA0</accession>
<dbReference type="GO" id="GO:0005524">
    <property type="term" value="F:ATP binding"/>
    <property type="evidence" value="ECO:0007669"/>
    <property type="project" value="UniProtKB-UniRule"/>
</dbReference>
<feature type="domain" description="tRNA synthetases class I catalytic" evidence="11">
    <location>
        <begin position="18"/>
        <end position="355"/>
    </location>
</feature>
<comment type="catalytic activity">
    <reaction evidence="10">
        <text>tRNA(Cys) + L-cysteine + ATP = L-cysteinyl-tRNA(Cys) + AMP + diphosphate</text>
        <dbReference type="Rhea" id="RHEA:17773"/>
        <dbReference type="Rhea" id="RHEA-COMP:9661"/>
        <dbReference type="Rhea" id="RHEA-COMP:9679"/>
        <dbReference type="ChEBI" id="CHEBI:30616"/>
        <dbReference type="ChEBI" id="CHEBI:33019"/>
        <dbReference type="ChEBI" id="CHEBI:35235"/>
        <dbReference type="ChEBI" id="CHEBI:78442"/>
        <dbReference type="ChEBI" id="CHEBI:78517"/>
        <dbReference type="ChEBI" id="CHEBI:456215"/>
        <dbReference type="EC" id="6.1.1.16"/>
    </reaction>
</comment>
<dbReference type="GO" id="GO:0006423">
    <property type="term" value="P:cysteinyl-tRNA aminoacylation"/>
    <property type="evidence" value="ECO:0007669"/>
    <property type="project" value="UniProtKB-UniRule"/>
</dbReference>
<evidence type="ECO:0000256" key="3">
    <source>
        <dbReference type="ARBA" id="ARBA00022598"/>
    </source>
</evidence>
<feature type="binding site" evidence="10">
    <location>
        <position position="311"/>
    </location>
    <ligand>
        <name>ATP</name>
        <dbReference type="ChEBI" id="CHEBI:30616"/>
    </ligand>
</feature>
<keyword evidence="10" id="KW-0963">Cytoplasm</keyword>
<dbReference type="PRINTS" id="PR00983">
    <property type="entry name" value="TRNASYNTHCYS"/>
</dbReference>
<dbReference type="SUPFAM" id="SSF52374">
    <property type="entry name" value="Nucleotidylyl transferase"/>
    <property type="match status" value="1"/>
</dbReference>
<dbReference type="AlphaFoldDB" id="A0A518BZA0"/>
<keyword evidence="9 10" id="KW-0030">Aminoacyl-tRNA synthetase</keyword>
<name>A0A518BZA0_9BACT</name>
<evidence type="ECO:0000256" key="2">
    <source>
        <dbReference type="ARBA" id="ARBA00011245"/>
    </source>
</evidence>
<dbReference type="EC" id="6.1.1.16" evidence="10"/>
<dbReference type="CDD" id="cd00672">
    <property type="entry name" value="CysRS_core"/>
    <property type="match status" value="1"/>
</dbReference>